<comment type="caution">
    <text evidence="2">The sequence shown here is derived from an EMBL/GenBank/DDBJ whole genome shotgun (WGS) entry which is preliminary data.</text>
</comment>
<evidence type="ECO:0000313" key="2">
    <source>
        <dbReference type="EMBL" id="GJT79685.1"/>
    </source>
</evidence>
<proteinExistence type="predicted"/>
<evidence type="ECO:0000256" key="1">
    <source>
        <dbReference type="SAM" id="MobiDB-lite"/>
    </source>
</evidence>
<gene>
    <name evidence="2" type="ORF">Tco_1054027</name>
</gene>
<dbReference type="EMBL" id="BQNB010018922">
    <property type="protein sequence ID" value="GJT79685.1"/>
    <property type="molecule type" value="Genomic_DNA"/>
</dbReference>
<reference evidence="2" key="1">
    <citation type="journal article" date="2022" name="Int. J. Mol. Sci.">
        <title>Draft Genome of Tanacetum Coccineum: Genomic Comparison of Closely Related Tanacetum-Family Plants.</title>
        <authorList>
            <person name="Yamashiro T."/>
            <person name="Shiraishi A."/>
            <person name="Nakayama K."/>
            <person name="Satake H."/>
        </authorList>
    </citation>
    <scope>NUCLEOTIDE SEQUENCE</scope>
</reference>
<sequence length="338" mass="38405">MYSVQIRRIDLVFFVVFCQNSNLQMSSFKLQNACLFANLHQANVDYAALIWEDLQYEIDNRQSKVRRHEIMPYSRFTKAIIHHFISQYKSISKRQGSPYHTVDNDGVLDRLKFIRKGEIHQTFISLSTGLIPPKIGRGKTAKGSKATVIPKKETVVSKNKMAKKIESSDEESKEEEEKAEAERLSDGAGLGPEVPDEPTGKSVVSDEGVGTLPEVPDETKDKHKAQDDLVDWGSTNDETFLFDDKKENPKDIPWVLGIRKYRSLPLISLDSSLNTRSSYNKYSKVSALDRSFKVGTEYQLADLFTKALPKECFEYLVHRIGMRCMTPTQLENLAKLSS</sequence>
<accession>A0ABQ5GVL0</accession>
<evidence type="ECO:0000313" key="3">
    <source>
        <dbReference type="Proteomes" id="UP001151760"/>
    </source>
</evidence>
<keyword evidence="3" id="KW-1185">Reference proteome</keyword>
<organism evidence="2 3">
    <name type="scientific">Tanacetum coccineum</name>
    <dbReference type="NCBI Taxonomy" id="301880"/>
    <lineage>
        <taxon>Eukaryota</taxon>
        <taxon>Viridiplantae</taxon>
        <taxon>Streptophyta</taxon>
        <taxon>Embryophyta</taxon>
        <taxon>Tracheophyta</taxon>
        <taxon>Spermatophyta</taxon>
        <taxon>Magnoliopsida</taxon>
        <taxon>eudicotyledons</taxon>
        <taxon>Gunneridae</taxon>
        <taxon>Pentapetalae</taxon>
        <taxon>asterids</taxon>
        <taxon>campanulids</taxon>
        <taxon>Asterales</taxon>
        <taxon>Asteraceae</taxon>
        <taxon>Asteroideae</taxon>
        <taxon>Anthemideae</taxon>
        <taxon>Anthemidinae</taxon>
        <taxon>Tanacetum</taxon>
    </lineage>
</organism>
<reference evidence="2" key="2">
    <citation type="submission" date="2022-01" db="EMBL/GenBank/DDBJ databases">
        <authorList>
            <person name="Yamashiro T."/>
            <person name="Shiraishi A."/>
            <person name="Satake H."/>
            <person name="Nakayama K."/>
        </authorList>
    </citation>
    <scope>NUCLEOTIDE SEQUENCE</scope>
</reference>
<protein>
    <submittedName>
        <fullName evidence="2">Uncharacterized protein</fullName>
    </submittedName>
</protein>
<feature type="compositionally biased region" description="Acidic residues" evidence="1">
    <location>
        <begin position="168"/>
        <end position="179"/>
    </location>
</feature>
<feature type="region of interest" description="Disordered" evidence="1">
    <location>
        <begin position="156"/>
        <end position="225"/>
    </location>
</feature>
<dbReference type="Proteomes" id="UP001151760">
    <property type="component" value="Unassembled WGS sequence"/>
</dbReference>
<name>A0ABQ5GVL0_9ASTR</name>